<evidence type="ECO:0000313" key="2">
    <source>
        <dbReference type="Proteomes" id="UP000177746"/>
    </source>
</evidence>
<protein>
    <submittedName>
        <fullName evidence="1">Uncharacterized protein</fullName>
    </submittedName>
</protein>
<gene>
    <name evidence="1" type="ORF">A2665_00825</name>
</gene>
<sequence length="86" mass="9415">MRAQRENGGGIRSIPIIDPPPPPFFANSTLRPLLGVVDSFYNELRCILCLYCTKLAPISKIGNVPRAKRVPPSGFEKAVKFCSGAR</sequence>
<proteinExistence type="predicted"/>
<evidence type="ECO:0000313" key="1">
    <source>
        <dbReference type="EMBL" id="OHA91757.1"/>
    </source>
</evidence>
<dbReference type="EMBL" id="MHVI01000012">
    <property type="protein sequence ID" value="OHA91757.1"/>
    <property type="molecule type" value="Genomic_DNA"/>
</dbReference>
<name>A0A1G2T381_9BACT</name>
<dbReference type="AlphaFoldDB" id="A0A1G2T381"/>
<accession>A0A1G2T381</accession>
<reference evidence="1 2" key="1">
    <citation type="journal article" date="2016" name="Nat. Commun.">
        <title>Thousands of microbial genomes shed light on interconnected biogeochemical processes in an aquifer system.</title>
        <authorList>
            <person name="Anantharaman K."/>
            <person name="Brown C.T."/>
            <person name="Hug L.A."/>
            <person name="Sharon I."/>
            <person name="Castelle C.J."/>
            <person name="Probst A.J."/>
            <person name="Thomas B.C."/>
            <person name="Singh A."/>
            <person name="Wilkins M.J."/>
            <person name="Karaoz U."/>
            <person name="Brodie E.L."/>
            <person name="Williams K.H."/>
            <person name="Hubbard S.S."/>
            <person name="Banfield J.F."/>
        </authorList>
    </citation>
    <scope>NUCLEOTIDE SEQUENCE [LARGE SCALE GENOMIC DNA]</scope>
</reference>
<organism evidence="1 2">
    <name type="scientific">Candidatus Zambryskibacteria bacterium RIFCSPHIGHO2_01_FULL_46_30</name>
    <dbReference type="NCBI Taxonomy" id="1802739"/>
    <lineage>
        <taxon>Bacteria</taxon>
        <taxon>Candidatus Zambryskiibacteriota</taxon>
    </lineage>
</organism>
<comment type="caution">
    <text evidence="1">The sequence shown here is derived from an EMBL/GenBank/DDBJ whole genome shotgun (WGS) entry which is preliminary data.</text>
</comment>
<dbReference type="Proteomes" id="UP000177746">
    <property type="component" value="Unassembled WGS sequence"/>
</dbReference>